<gene>
    <name evidence="6 7" type="primary">hslO</name>
    <name evidence="7" type="ORF">QWI16_04350</name>
</gene>
<dbReference type="RefSeq" id="WP_302711531.1">
    <property type="nucleotide sequence ID" value="NZ_JAULRT010000035.1"/>
</dbReference>
<evidence type="ECO:0000256" key="6">
    <source>
        <dbReference type="HAMAP-Rule" id="MF_00117"/>
    </source>
</evidence>
<keyword evidence="3 6" id="KW-1015">Disulfide bond</keyword>
<dbReference type="CDD" id="cd00498">
    <property type="entry name" value="Hsp33"/>
    <property type="match status" value="1"/>
</dbReference>
<dbReference type="PANTHER" id="PTHR30111">
    <property type="entry name" value="33 KDA CHAPERONIN"/>
    <property type="match status" value="1"/>
</dbReference>
<evidence type="ECO:0000256" key="2">
    <source>
        <dbReference type="ARBA" id="ARBA00022833"/>
    </source>
</evidence>
<dbReference type="InterPro" id="IPR016154">
    <property type="entry name" value="Heat_shock_Hsp33_C"/>
</dbReference>
<dbReference type="SUPFAM" id="SSF118352">
    <property type="entry name" value="HSP33 redox switch-like"/>
    <property type="match status" value="1"/>
</dbReference>
<protein>
    <recommendedName>
        <fullName evidence="6">33 kDa chaperonin</fullName>
    </recommendedName>
    <alternativeName>
        <fullName evidence="6">Heat shock protein 33 homolog</fullName>
        <shortName evidence="6">HSP33</shortName>
    </alternativeName>
</protein>
<keyword evidence="5 6" id="KW-0676">Redox-active center</keyword>
<comment type="caution">
    <text evidence="7">The sequence shown here is derived from an EMBL/GenBank/DDBJ whole genome shotgun (WGS) entry which is preliminary data.</text>
</comment>
<dbReference type="Proteomes" id="UP001168380">
    <property type="component" value="Unassembled WGS sequence"/>
</dbReference>
<dbReference type="Gene3D" id="3.90.1280.10">
    <property type="entry name" value="HSP33 redox switch-like"/>
    <property type="match status" value="1"/>
</dbReference>
<comment type="subcellular location">
    <subcellularLocation>
        <location evidence="6">Cytoplasm</location>
    </subcellularLocation>
</comment>
<dbReference type="Pfam" id="PF01430">
    <property type="entry name" value="HSP33"/>
    <property type="match status" value="1"/>
</dbReference>
<evidence type="ECO:0000256" key="3">
    <source>
        <dbReference type="ARBA" id="ARBA00023157"/>
    </source>
</evidence>
<dbReference type="InterPro" id="IPR016153">
    <property type="entry name" value="Heat_shock_Hsp33_N"/>
</dbReference>
<dbReference type="InterPro" id="IPR000397">
    <property type="entry name" value="Heat_shock_Hsp33"/>
</dbReference>
<dbReference type="HAMAP" id="MF_00117">
    <property type="entry name" value="HslO"/>
    <property type="match status" value="1"/>
</dbReference>
<keyword evidence="2 6" id="KW-0862">Zinc</keyword>
<dbReference type="EMBL" id="JAULRT010000035">
    <property type="protein sequence ID" value="MDO3381392.1"/>
    <property type="molecule type" value="Genomic_DNA"/>
</dbReference>
<keyword evidence="4 6" id="KW-0143">Chaperone</keyword>
<evidence type="ECO:0000313" key="8">
    <source>
        <dbReference type="Proteomes" id="UP001168380"/>
    </source>
</evidence>
<evidence type="ECO:0000256" key="5">
    <source>
        <dbReference type="ARBA" id="ARBA00023284"/>
    </source>
</evidence>
<evidence type="ECO:0000256" key="4">
    <source>
        <dbReference type="ARBA" id="ARBA00023186"/>
    </source>
</evidence>
<keyword evidence="1 6" id="KW-0963">Cytoplasm</keyword>
<sequence>MISTDLLHRFIFDQCDIRGELVTLTTSYREVLQHNDYPVAVQQLLGEFVAAVALLSSTLKFDGVITLQARGEGDLALIMAECTHHNEVRAIVRPRPGVEIDQDNLSLVQLLGKGVLAITLDPAQGERYQGVVPLDAPTLAGCLEHYFRQSEQLETRFWLEANDQAAAGLLLQALPLQVADSVEVNRDQWQTAVALADTLTRDELLGVEHSQLLYRLFHEQSVRLFSPAQLRFSCSCSRERSLAALQSLGREEVEQLLVEQGAIDIDCQFCNQHYRFDTSDVREMFGEDTLH</sequence>
<accession>A0ABT8TBA0</accession>
<dbReference type="Gene3D" id="1.10.287.480">
    <property type="entry name" value="helix hairpin bin"/>
    <property type="match status" value="1"/>
</dbReference>
<dbReference type="InterPro" id="IPR023212">
    <property type="entry name" value="Hsp33_helix_hairpin_bin_dom_sf"/>
</dbReference>
<comment type="similarity">
    <text evidence="6">Belongs to the HSP33 family.</text>
</comment>
<dbReference type="PANTHER" id="PTHR30111:SF1">
    <property type="entry name" value="33 KDA CHAPERONIN"/>
    <property type="match status" value="1"/>
</dbReference>
<dbReference type="NCBIfam" id="NF001033">
    <property type="entry name" value="PRK00114.1"/>
    <property type="match status" value="1"/>
</dbReference>
<comment type="PTM">
    <text evidence="6">Under oxidizing conditions two disulfide bonds are formed involving the reactive cysteines. Under reducing conditions zinc is bound to the reactive cysteines and the protein is inactive.</text>
</comment>
<dbReference type="PIRSF" id="PIRSF005261">
    <property type="entry name" value="Heat_shock_Hsp33"/>
    <property type="match status" value="1"/>
</dbReference>
<feature type="disulfide bond" description="Redox-active" evidence="6">
    <location>
        <begin position="267"/>
        <end position="270"/>
    </location>
</feature>
<evidence type="ECO:0000256" key="1">
    <source>
        <dbReference type="ARBA" id="ARBA00022490"/>
    </source>
</evidence>
<reference evidence="7" key="1">
    <citation type="submission" date="2023-07" db="EMBL/GenBank/DDBJ databases">
        <title>Gilvimarinus algae sp. nov., isolated from the surface of Kelp.</title>
        <authorList>
            <person name="Sun Y.Y."/>
            <person name="Gong Y."/>
            <person name="Du Z.J."/>
        </authorList>
    </citation>
    <scope>NUCLEOTIDE SEQUENCE</scope>
    <source>
        <strain evidence="7">SDUM040014</strain>
    </source>
</reference>
<dbReference type="SUPFAM" id="SSF64397">
    <property type="entry name" value="Hsp33 domain"/>
    <property type="match status" value="1"/>
</dbReference>
<proteinExistence type="inferred from homology"/>
<name>A0ABT8TBA0_9GAMM</name>
<feature type="disulfide bond" description="Redox-active" evidence="6">
    <location>
        <begin position="234"/>
        <end position="236"/>
    </location>
</feature>
<dbReference type="Gene3D" id="3.55.30.10">
    <property type="entry name" value="Hsp33 domain"/>
    <property type="match status" value="1"/>
</dbReference>
<organism evidence="7 8">
    <name type="scientific">Gilvimarinus algae</name>
    <dbReference type="NCBI Taxonomy" id="3058037"/>
    <lineage>
        <taxon>Bacteria</taxon>
        <taxon>Pseudomonadati</taxon>
        <taxon>Pseudomonadota</taxon>
        <taxon>Gammaproteobacteria</taxon>
        <taxon>Cellvibrionales</taxon>
        <taxon>Cellvibrionaceae</taxon>
        <taxon>Gilvimarinus</taxon>
    </lineage>
</organism>
<comment type="function">
    <text evidence="6">Redox regulated molecular chaperone. Protects both thermally unfolding and oxidatively damaged proteins from irreversible aggregation. Plays an important role in the bacterial defense system toward oxidative stress.</text>
</comment>
<evidence type="ECO:0000313" key="7">
    <source>
        <dbReference type="EMBL" id="MDO3381392.1"/>
    </source>
</evidence>
<keyword evidence="8" id="KW-1185">Reference proteome</keyword>